<dbReference type="SUPFAM" id="SSF55729">
    <property type="entry name" value="Acyl-CoA N-acyltransferases (Nat)"/>
    <property type="match status" value="2"/>
</dbReference>
<feature type="domain" description="N-acetyltransferase" evidence="4">
    <location>
        <begin position="4"/>
        <end position="148"/>
    </location>
</feature>
<dbReference type="CDD" id="cd04301">
    <property type="entry name" value="NAT_SF"/>
    <property type="match status" value="1"/>
</dbReference>
<evidence type="ECO:0000256" key="2">
    <source>
        <dbReference type="ARBA" id="ARBA00023315"/>
    </source>
</evidence>
<accession>A0A919TP75</accession>
<comment type="caution">
    <text evidence="5">The sequence shown here is derived from an EMBL/GenBank/DDBJ whole genome shotgun (WGS) entry which is preliminary data.</text>
</comment>
<feature type="domain" description="N-acetyltransferase" evidence="4">
    <location>
        <begin position="222"/>
        <end position="366"/>
    </location>
</feature>
<dbReference type="AlphaFoldDB" id="A0A919TP75"/>
<evidence type="ECO:0000313" key="5">
    <source>
        <dbReference type="EMBL" id="GIF09487.1"/>
    </source>
</evidence>
<feature type="region of interest" description="Disordered" evidence="3">
    <location>
        <begin position="145"/>
        <end position="214"/>
    </location>
</feature>
<dbReference type="PANTHER" id="PTHR43877">
    <property type="entry name" value="AMINOALKYLPHOSPHONATE N-ACETYLTRANSFERASE-RELATED-RELATED"/>
    <property type="match status" value="1"/>
</dbReference>
<dbReference type="InterPro" id="IPR016181">
    <property type="entry name" value="Acyl_CoA_acyltransferase"/>
</dbReference>
<name>A0A919TP75_9ACTN</name>
<dbReference type="InterPro" id="IPR050832">
    <property type="entry name" value="Bact_Acetyltransf"/>
</dbReference>
<evidence type="ECO:0000313" key="6">
    <source>
        <dbReference type="Proteomes" id="UP000629619"/>
    </source>
</evidence>
<evidence type="ECO:0000256" key="3">
    <source>
        <dbReference type="SAM" id="MobiDB-lite"/>
    </source>
</evidence>
<evidence type="ECO:0000259" key="4">
    <source>
        <dbReference type="PROSITE" id="PS51186"/>
    </source>
</evidence>
<dbReference type="RefSeq" id="WP_203684790.1">
    <property type="nucleotide sequence ID" value="NZ_BOMW01000088.1"/>
</dbReference>
<organism evidence="5 6">
    <name type="scientific">Actinoplanes siamensis</name>
    <dbReference type="NCBI Taxonomy" id="1223317"/>
    <lineage>
        <taxon>Bacteria</taxon>
        <taxon>Bacillati</taxon>
        <taxon>Actinomycetota</taxon>
        <taxon>Actinomycetes</taxon>
        <taxon>Micromonosporales</taxon>
        <taxon>Micromonosporaceae</taxon>
        <taxon>Actinoplanes</taxon>
    </lineage>
</organism>
<dbReference type="Gene3D" id="3.40.630.30">
    <property type="match status" value="2"/>
</dbReference>
<keyword evidence="1" id="KW-0808">Transferase</keyword>
<dbReference type="InterPro" id="IPR000182">
    <property type="entry name" value="GNAT_dom"/>
</dbReference>
<dbReference type="PROSITE" id="PS51186">
    <property type="entry name" value="GNAT"/>
    <property type="match status" value="2"/>
</dbReference>
<dbReference type="Proteomes" id="UP000629619">
    <property type="component" value="Unassembled WGS sequence"/>
</dbReference>
<sequence>MADYNIRPAAVADAAGMVAVCAEIHPYLVRGEADTRRTIADPPAGEDRAAFVAELDGELAGWVSAYRDVRSAEAGFGKVSLLQVLPGARRKGIGGALLAAAAAHLRAAGIVRAGATATPDGLRFARRHGFEATRELRYSALDLTRFATPHPADPSSTTRRDAQPRSAGSGDARPGDAGPEDAQPGDARLGYPLSRDARPVSTRAGDLRSDGAPAVPVPPGAVRLVSLREVDAEEFYLADAAAAVDEPGDVVPQAPSFASWRYDIWDNPDLDHGLSTVAVVDGSIVSFSLLIRAGTRVWSDMTATVPEHRGRGLALQVKIEALRRAAAVGATTAFTANDESNTPMLAINTRLGYRPVATQYACVADL</sequence>
<evidence type="ECO:0000256" key="1">
    <source>
        <dbReference type="ARBA" id="ARBA00022679"/>
    </source>
</evidence>
<dbReference type="Pfam" id="PF00583">
    <property type="entry name" value="Acetyltransf_1"/>
    <property type="match status" value="1"/>
</dbReference>
<reference evidence="5" key="1">
    <citation type="submission" date="2021-01" db="EMBL/GenBank/DDBJ databases">
        <title>Whole genome shotgun sequence of Actinoplanes siamensis NBRC 109076.</title>
        <authorList>
            <person name="Komaki H."/>
            <person name="Tamura T."/>
        </authorList>
    </citation>
    <scope>NUCLEOTIDE SEQUENCE</scope>
    <source>
        <strain evidence="5">NBRC 109076</strain>
    </source>
</reference>
<protein>
    <recommendedName>
        <fullName evidence="4">N-acetyltransferase domain-containing protein</fullName>
    </recommendedName>
</protein>
<dbReference type="GO" id="GO:0016747">
    <property type="term" value="F:acyltransferase activity, transferring groups other than amino-acyl groups"/>
    <property type="evidence" value="ECO:0007669"/>
    <property type="project" value="InterPro"/>
</dbReference>
<keyword evidence="2" id="KW-0012">Acyltransferase</keyword>
<dbReference type="EMBL" id="BOMW01000088">
    <property type="protein sequence ID" value="GIF09487.1"/>
    <property type="molecule type" value="Genomic_DNA"/>
</dbReference>
<proteinExistence type="predicted"/>
<gene>
    <name evidence="5" type="ORF">Asi03nite_70250</name>
</gene>
<keyword evidence="6" id="KW-1185">Reference proteome</keyword>